<evidence type="ECO:0000259" key="4">
    <source>
        <dbReference type="SMART" id="SM00861"/>
    </source>
</evidence>
<dbReference type="Pfam" id="PF02780">
    <property type="entry name" value="Transketolase_C"/>
    <property type="match status" value="1"/>
</dbReference>
<dbReference type="Gene3D" id="3.40.50.970">
    <property type="match status" value="1"/>
</dbReference>
<dbReference type="RefSeq" id="WP_182998605.1">
    <property type="nucleotide sequence ID" value="NZ_JABEQJ010000025.1"/>
</dbReference>
<evidence type="ECO:0000256" key="1">
    <source>
        <dbReference type="ARBA" id="ARBA00001964"/>
    </source>
</evidence>
<sequence>MNASTLATEAVTDRSGWQLSALIAETIAWEMRRDPSVLCIGEDIGRAGGVFGATRGLLDEFGAGRIMDAPIAEMAFAGMGVGLAQAGMRPLVELMFVDFLGVCLEQIFNAAAKIPYMSGGRQKMPIVFKTAGGCIGSAAQHSQCLWGLFAHLPGLKVVAPSNPFDYRGLLTSAIRSDDPVIYIEHKGQLLKKLSDFRNNTPIPDRAYTVPFGRAVVLTKGRDVTLATLSSMVEHALEAALVLEQEGISVEVVDLRTVVPLDHDTVARSAARTGRLLVVDEDYLSFGLSAELCMRVIEQIGPGALRQVERLAVPDVPVPAALALERKVVPGVDMIIDRVRTMAKGA</sequence>
<dbReference type="InterPro" id="IPR009014">
    <property type="entry name" value="Transketo_C/PFOR_II"/>
</dbReference>
<dbReference type="InterPro" id="IPR005475">
    <property type="entry name" value="Transketolase-like_Pyr-bd"/>
</dbReference>
<dbReference type="CDD" id="cd07036">
    <property type="entry name" value="TPP_PYR_E1-PDHc-beta_like"/>
    <property type="match status" value="1"/>
</dbReference>
<dbReference type="Pfam" id="PF02779">
    <property type="entry name" value="Transket_pyr"/>
    <property type="match status" value="1"/>
</dbReference>
<accession>A0A7W4NS67</accession>
<dbReference type="AlphaFoldDB" id="A0A7W4NS67"/>
<evidence type="ECO:0000256" key="3">
    <source>
        <dbReference type="ARBA" id="ARBA00023052"/>
    </source>
</evidence>
<dbReference type="PANTHER" id="PTHR43257">
    <property type="entry name" value="PYRUVATE DEHYDROGENASE E1 COMPONENT BETA SUBUNIT"/>
    <property type="match status" value="1"/>
</dbReference>
<dbReference type="SUPFAM" id="SSF52518">
    <property type="entry name" value="Thiamin diphosphate-binding fold (THDP-binding)"/>
    <property type="match status" value="1"/>
</dbReference>
<proteinExistence type="predicted"/>
<dbReference type="PANTHER" id="PTHR43257:SF2">
    <property type="entry name" value="PYRUVATE DEHYDROGENASE E1 COMPONENT SUBUNIT BETA"/>
    <property type="match status" value="1"/>
</dbReference>
<dbReference type="GO" id="GO:0016491">
    <property type="term" value="F:oxidoreductase activity"/>
    <property type="evidence" value="ECO:0007669"/>
    <property type="project" value="UniProtKB-KW"/>
</dbReference>
<dbReference type="Proteomes" id="UP000589085">
    <property type="component" value="Unassembled WGS sequence"/>
</dbReference>
<dbReference type="InterPro" id="IPR029061">
    <property type="entry name" value="THDP-binding"/>
</dbReference>
<dbReference type="FunFam" id="3.40.50.970:FF:000001">
    <property type="entry name" value="Pyruvate dehydrogenase E1 beta subunit"/>
    <property type="match status" value="1"/>
</dbReference>
<comment type="cofactor">
    <cofactor evidence="1">
        <name>thiamine diphosphate</name>
        <dbReference type="ChEBI" id="CHEBI:58937"/>
    </cofactor>
</comment>
<dbReference type="Gene3D" id="3.40.50.920">
    <property type="match status" value="1"/>
</dbReference>
<reference evidence="5 6" key="1">
    <citation type="submission" date="2020-04" db="EMBL/GenBank/DDBJ databases">
        <title>Description of novel Gluconacetobacter.</title>
        <authorList>
            <person name="Sombolestani A."/>
        </authorList>
    </citation>
    <scope>NUCLEOTIDE SEQUENCE [LARGE SCALE GENOMIC DNA]</scope>
    <source>
        <strain evidence="5 6">LMG 19747</strain>
    </source>
</reference>
<evidence type="ECO:0000313" key="5">
    <source>
        <dbReference type="EMBL" id="MBB2161773.1"/>
    </source>
</evidence>
<dbReference type="InterPro" id="IPR033248">
    <property type="entry name" value="Transketolase_C"/>
</dbReference>
<dbReference type="SMART" id="SM00861">
    <property type="entry name" value="Transket_pyr"/>
    <property type="match status" value="1"/>
</dbReference>
<keyword evidence="3" id="KW-0786">Thiamine pyrophosphate</keyword>
<dbReference type="EMBL" id="JABEQJ010000025">
    <property type="protein sequence ID" value="MBB2161773.1"/>
    <property type="molecule type" value="Genomic_DNA"/>
</dbReference>
<organism evidence="5 6">
    <name type="scientific">Gluconacetobacter sacchari</name>
    <dbReference type="NCBI Taxonomy" id="92759"/>
    <lineage>
        <taxon>Bacteria</taxon>
        <taxon>Pseudomonadati</taxon>
        <taxon>Pseudomonadota</taxon>
        <taxon>Alphaproteobacteria</taxon>
        <taxon>Acetobacterales</taxon>
        <taxon>Acetobacteraceae</taxon>
        <taxon>Gluconacetobacter</taxon>
    </lineage>
</organism>
<comment type="caution">
    <text evidence="5">The sequence shown here is derived from an EMBL/GenBank/DDBJ whole genome shotgun (WGS) entry which is preliminary data.</text>
</comment>
<feature type="domain" description="Transketolase-like pyrimidine-binding" evidence="4">
    <location>
        <begin position="17"/>
        <end position="191"/>
    </location>
</feature>
<gene>
    <name evidence="5" type="ORF">HLH48_16635</name>
</gene>
<dbReference type="SUPFAM" id="SSF52922">
    <property type="entry name" value="TK C-terminal domain-like"/>
    <property type="match status" value="1"/>
</dbReference>
<keyword evidence="2" id="KW-0560">Oxidoreductase</keyword>
<evidence type="ECO:0000256" key="2">
    <source>
        <dbReference type="ARBA" id="ARBA00023002"/>
    </source>
</evidence>
<name>A0A7W4NS67_9PROT</name>
<evidence type="ECO:0000313" key="6">
    <source>
        <dbReference type="Proteomes" id="UP000589085"/>
    </source>
</evidence>
<protein>
    <submittedName>
        <fullName evidence="5">Alpha-ketoacid dehydrogenase subunit beta</fullName>
    </submittedName>
</protein>